<dbReference type="Gene3D" id="3.30.1150.10">
    <property type="match status" value="1"/>
</dbReference>
<accession>A0A844XTZ3</accession>
<dbReference type="Proteomes" id="UP000448199">
    <property type="component" value="Unassembled WGS sequence"/>
</dbReference>
<dbReference type="OrthoDB" id="7390536at2"/>
<evidence type="ECO:0000256" key="1">
    <source>
        <dbReference type="SAM" id="MobiDB-lite"/>
    </source>
</evidence>
<feature type="compositionally biased region" description="Gly residues" evidence="1">
    <location>
        <begin position="123"/>
        <end position="144"/>
    </location>
</feature>
<dbReference type="EMBL" id="WTYC01000005">
    <property type="protein sequence ID" value="MXO48697.1"/>
    <property type="molecule type" value="Genomic_DNA"/>
</dbReference>
<proteinExistence type="predicted"/>
<keyword evidence="2" id="KW-0812">Transmembrane</keyword>
<keyword evidence="4" id="KW-1185">Reference proteome</keyword>
<evidence type="ECO:0000313" key="3">
    <source>
        <dbReference type="EMBL" id="MXO48697.1"/>
    </source>
</evidence>
<evidence type="ECO:0008006" key="5">
    <source>
        <dbReference type="Google" id="ProtNLM"/>
    </source>
</evidence>
<sequence length="241" mass="25219">MAEPATSFSTIKRRPNPWVIALIVLLHLAVLYGLARALAPQSIASVERSFVSAFTVTVTTPEEELPVVEPQPDEGAQGDPGEEAVPQPITAPTPRQTLRPERPVPRASSTGTATTSGATQSGEGTGAAGSGEGTGAGRGGGGQSGVAATKPVLTRTITDVRAFPIPPGGRQARIGESVIVRLLVSAEGRVTACSVHRPSPFPETDAVVCRLSYEQIRFEPARDAQGNPVAAVFLYQQRFFN</sequence>
<keyword evidence="2" id="KW-0472">Membrane</keyword>
<gene>
    <name evidence="3" type="ORF">GRI69_10560</name>
</gene>
<comment type="caution">
    <text evidence="3">The sequence shown here is derived from an EMBL/GenBank/DDBJ whole genome shotgun (WGS) entry which is preliminary data.</text>
</comment>
<evidence type="ECO:0000313" key="4">
    <source>
        <dbReference type="Proteomes" id="UP000448199"/>
    </source>
</evidence>
<protein>
    <recommendedName>
        <fullName evidence="5">TonB family protein</fullName>
    </recommendedName>
</protein>
<name>A0A844XTZ3_9SPHN</name>
<dbReference type="SUPFAM" id="SSF74653">
    <property type="entry name" value="TolA/TonB C-terminal domain"/>
    <property type="match status" value="1"/>
</dbReference>
<dbReference type="AlphaFoldDB" id="A0A844XTZ3"/>
<feature type="transmembrane region" description="Helical" evidence="2">
    <location>
        <begin position="18"/>
        <end position="39"/>
    </location>
</feature>
<reference evidence="3 4" key="1">
    <citation type="submission" date="2019-12" db="EMBL/GenBank/DDBJ databases">
        <title>Genomic-based taxomic classification of the family Erythrobacteraceae.</title>
        <authorList>
            <person name="Xu L."/>
        </authorList>
    </citation>
    <scope>NUCLEOTIDE SEQUENCE [LARGE SCALE GENOMIC DNA]</scope>
    <source>
        <strain evidence="3 4">DSM 17792</strain>
    </source>
</reference>
<feature type="region of interest" description="Disordered" evidence="1">
    <location>
        <begin position="62"/>
        <end position="150"/>
    </location>
</feature>
<evidence type="ECO:0000256" key="2">
    <source>
        <dbReference type="SAM" id="Phobius"/>
    </source>
</evidence>
<feature type="compositionally biased region" description="Low complexity" evidence="1">
    <location>
        <begin position="106"/>
        <end position="122"/>
    </location>
</feature>
<organism evidence="3 4">
    <name type="scientific">Qipengyuania vulgaris</name>
    <dbReference type="NCBI Taxonomy" id="291985"/>
    <lineage>
        <taxon>Bacteria</taxon>
        <taxon>Pseudomonadati</taxon>
        <taxon>Pseudomonadota</taxon>
        <taxon>Alphaproteobacteria</taxon>
        <taxon>Sphingomonadales</taxon>
        <taxon>Erythrobacteraceae</taxon>
        <taxon>Qipengyuania</taxon>
    </lineage>
</organism>
<keyword evidence="2" id="KW-1133">Transmembrane helix</keyword>